<evidence type="ECO:0000256" key="1">
    <source>
        <dbReference type="ARBA" id="ARBA00023015"/>
    </source>
</evidence>
<dbReference type="GO" id="GO:0043565">
    <property type="term" value="F:sequence-specific DNA binding"/>
    <property type="evidence" value="ECO:0007669"/>
    <property type="project" value="InterPro"/>
</dbReference>
<evidence type="ECO:0000313" key="6">
    <source>
        <dbReference type="Proteomes" id="UP000824205"/>
    </source>
</evidence>
<dbReference type="Proteomes" id="UP000824205">
    <property type="component" value="Unassembled WGS sequence"/>
</dbReference>
<evidence type="ECO:0000313" key="5">
    <source>
        <dbReference type="EMBL" id="HIW86182.1"/>
    </source>
</evidence>
<name>A0A9D1RGG8_9FIRM</name>
<sequence length="250" mass="27829">MKYDELLSINFVSDSIAQTAGAESAAYHTPYRDEIRLFSCIEQGDMTRLIDEIKRHADGGIFVGKMSENSLMQRKYMAVSCITLATRYAIQGGLDEEEAYSFSDRFITTIDQLDSDAAVMGSLLKSIYELTDSVAKAKKSLKYSPHVRKCADYINRNLCSKLSVAGVANELGLSADYISHLFKKETGTALSEYIMKKRLEAARTLLWEGAEIAQICKALCFCSRSHFTAVFKKEYGLTPGEFSAAVKPKK</sequence>
<reference evidence="5" key="2">
    <citation type="submission" date="2021-04" db="EMBL/GenBank/DDBJ databases">
        <authorList>
            <person name="Gilroy R."/>
        </authorList>
    </citation>
    <scope>NUCLEOTIDE SEQUENCE</scope>
    <source>
        <strain evidence="5">421</strain>
    </source>
</reference>
<keyword evidence="2" id="KW-0238">DNA-binding</keyword>
<dbReference type="PROSITE" id="PS01124">
    <property type="entry name" value="HTH_ARAC_FAMILY_2"/>
    <property type="match status" value="1"/>
</dbReference>
<dbReference type="Pfam" id="PF12833">
    <property type="entry name" value="HTH_18"/>
    <property type="match status" value="1"/>
</dbReference>
<protein>
    <submittedName>
        <fullName evidence="5">AraC family transcriptional regulator</fullName>
    </submittedName>
</protein>
<evidence type="ECO:0000256" key="2">
    <source>
        <dbReference type="ARBA" id="ARBA00023125"/>
    </source>
</evidence>
<keyword evidence="1" id="KW-0805">Transcription regulation</keyword>
<gene>
    <name evidence="5" type="ORF">IAA48_06760</name>
</gene>
<proteinExistence type="predicted"/>
<evidence type="ECO:0000259" key="4">
    <source>
        <dbReference type="PROSITE" id="PS01124"/>
    </source>
</evidence>
<dbReference type="PANTHER" id="PTHR43280">
    <property type="entry name" value="ARAC-FAMILY TRANSCRIPTIONAL REGULATOR"/>
    <property type="match status" value="1"/>
</dbReference>
<dbReference type="InterPro" id="IPR018060">
    <property type="entry name" value="HTH_AraC"/>
</dbReference>
<dbReference type="PANTHER" id="PTHR43280:SF2">
    <property type="entry name" value="HTH-TYPE TRANSCRIPTIONAL REGULATOR EXSA"/>
    <property type="match status" value="1"/>
</dbReference>
<feature type="domain" description="HTH araC/xylS-type" evidence="4">
    <location>
        <begin position="148"/>
        <end position="245"/>
    </location>
</feature>
<organism evidence="5 6">
    <name type="scientific">Candidatus Eubacterium faecipullorum</name>
    <dbReference type="NCBI Taxonomy" id="2838571"/>
    <lineage>
        <taxon>Bacteria</taxon>
        <taxon>Bacillati</taxon>
        <taxon>Bacillota</taxon>
        <taxon>Clostridia</taxon>
        <taxon>Eubacteriales</taxon>
        <taxon>Eubacteriaceae</taxon>
        <taxon>Eubacterium</taxon>
    </lineage>
</organism>
<reference evidence="5" key="1">
    <citation type="journal article" date="2021" name="PeerJ">
        <title>Extensive microbial diversity within the chicken gut microbiome revealed by metagenomics and culture.</title>
        <authorList>
            <person name="Gilroy R."/>
            <person name="Ravi A."/>
            <person name="Getino M."/>
            <person name="Pursley I."/>
            <person name="Horton D.L."/>
            <person name="Alikhan N.F."/>
            <person name="Baker D."/>
            <person name="Gharbi K."/>
            <person name="Hall N."/>
            <person name="Watson M."/>
            <person name="Adriaenssens E.M."/>
            <person name="Foster-Nyarko E."/>
            <person name="Jarju S."/>
            <person name="Secka A."/>
            <person name="Antonio M."/>
            <person name="Oren A."/>
            <person name="Chaudhuri R.R."/>
            <person name="La Ragione R."/>
            <person name="Hildebrand F."/>
            <person name="Pallen M.J."/>
        </authorList>
    </citation>
    <scope>NUCLEOTIDE SEQUENCE</scope>
    <source>
        <strain evidence="5">421</strain>
    </source>
</reference>
<dbReference type="SUPFAM" id="SSF46689">
    <property type="entry name" value="Homeodomain-like"/>
    <property type="match status" value="2"/>
</dbReference>
<dbReference type="EMBL" id="DXGE01000028">
    <property type="protein sequence ID" value="HIW86182.1"/>
    <property type="molecule type" value="Genomic_DNA"/>
</dbReference>
<dbReference type="GO" id="GO:0003700">
    <property type="term" value="F:DNA-binding transcription factor activity"/>
    <property type="evidence" value="ECO:0007669"/>
    <property type="project" value="InterPro"/>
</dbReference>
<dbReference type="Gene3D" id="1.10.10.60">
    <property type="entry name" value="Homeodomain-like"/>
    <property type="match status" value="2"/>
</dbReference>
<keyword evidence="3" id="KW-0804">Transcription</keyword>
<evidence type="ECO:0000256" key="3">
    <source>
        <dbReference type="ARBA" id="ARBA00023163"/>
    </source>
</evidence>
<dbReference type="InterPro" id="IPR009057">
    <property type="entry name" value="Homeodomain-like_sf"/>
</dbReference>
<accession>A0A9D1RGG8</accession>
<comment type="caution">
    <text evidence="5">The sequence shown here is derived from an EMBL/GenBank/DDBJ whole genome shotgun (WGS) entry which is preliminary data.</text>
</comment>
<dbReference type="AlphaFoldDB" id="A0A9D1RGG8"/>
<dbReference type="SMART" id="SM00342">
    <property type="entry name" value="HTH_ARAC"/>
    <property type="match status" value="1"/>
</dbReference>